<proteinExistence type="predicted"/>
<comment type="caution">
    <text evidence="1">The sequence shown here is derived from an EMBL/GenBank/DDBJ whole genome shotgun (WGS) entry which is preliminary data.</text>
</comment>
<sequence length="165" mass="16981">MASRAERTVAVFLAGLVLGSILAVGAVATLQPSDEQISPDSPPYSVASATGCVDAEPGWLHGVRADERTYVTSNVTVRHAADETATLRLVHVSSGLYAAHITVEQTDKQGSPPEGCTPGTTLDLSATLPGNATEVRLTHEGEVVATIDVSDGVGHDRVPVVNASA</sequence>
<reference evidence="1 2" key="1">
    <citation type="journal article" date="2019" name="Int. J. Syst. Evol. Microbiol.">
        <title>The Global Catalogue of Microorganisms (GCM) 10K type strain sequencing project: providing services to taxonomists for standard genome sequencing and annotation.</title>
        <authorList>
            <consortium name="The Broad Institute Genomics Platform"/>
            <consortium name="The Broad Institute Genome Sequencing Center for Infectious Disease"/>
            <person name="Wu L."/>
            <person name="Ma J."/>
        </authorList>
    </citation>
    <scope>NUCLEOTIDE SEQUENCE [LARGE SCALE GENOMIC DNA]</scope>
    <source>
        <strain evidence="1 2">XZGYJ-43</strain>
    </source>
</reference>
<protein>
    <recommendedName>
        <fullName evidence="3">Secreted protein</fullName>
    </recommendedName>
</protein>
<keyword evidence="2" id="KW-1185">Reference proteome</keyword>
<dbReference type="AlphaFoldDB" id="A0ABD5Z2I5"/>
<dbReference type="Proteomes" id="UP001596447">
    <property type="component" value="Unassembled WGS sequence"/>
</dbReference>
<dbReference type="RefSeq" id="WP_279529135.1">
    <property type="nucleotide sequence ID" value="NZ_CP122312.1"/>
</dbReference>
<gene>
    <name evidence="1" type="ORF">ACFQJ9_07140</name>
</gene>
<organism evidence="1 2">
    <name type="scientific">Halospeciosus flavus</name>
    <dbReference type="NCBI Taxonomy" id="3032283"/>
    <lineage>
        <taxon>Archaea</taxon>
        <taxon>Methanobacteriati</taxon>
        <taxon>Methanobacteriota</taxon>
        <taxon>Stenosarchaea group</taxon>
        <taxon>Halobacteria</taxon>
        <taxon>Halobacteriales</taxon>
        <taxon>Halobacteriaceae</taxon>
        <taxon>Halospeciosus</taxon>
    </lineage>
</organism>
<evidence type="ECO:0000313" key="1">
    <source>
        <dbReference type="EMBL" id="MFC7199193.1"/>
    </source>
</evidence>
<dbReference type="EMBL" id="JBHTAR010000011">
    <property type="protein sequence ID" value="MFC7199193.1"/>
    <property type="molecule type" value="Genomic_DNA"/>
</dbReference>
<evidence type="ECO:0000313" key="2">
    <source>
        <dbReference type="Proteomes" id="UP001596447"/>
    </source>
</evidence>
<evidence type="ECO:0008006" key="3">
    <source>
        <dbReference type="Google" id="ProtNLM"/>
    </source>
</evidence>
<accession>A0ABD5Z2I5</accession>
<name>A0ABD5Z2I5_9EURY</name>